<dbReference type="RefSeq" id="WP_185043283.1">
    <property type="nucleotide sequence ID" value="NZ_BAABFG010000005.1"/>
</dbReference>
<keyword evidence="2" id="KW-1185">Reference proteome</keyword>
<accession>A0A7W7MAE5</accession>
<dbReference type="Gene3D" id="3.30.530.20">
    <property type="match status" value="1"/>
</dbReference>
<dbReference type="EMBL" id="JACHNB010000001">
    <property type="protein sequence ID" value="MBB4742983.1"/>
    <property type="molecule type" value="Genomic_DNA"/>
</dbReference>
<evidence type="ECO:0008006" key="3">
    <source>
        <dbReference type="Google" id="ProtNLM"/>
    </source>
</evidence>
<evidence type="ECO:0000313" key="1">
    <source>
        <dbReference type="EMBL" id="MBB4742983.1"/>
    </source>
</evidence>
<sequence length="148" mass="15772">MNVVLTGKLTVARPPEQAFELFTARGEERWVPGWQPRFPAPAPDDSAPGTVFETSADGRTTTWVVADRTPGRRVRYARVLPGVTAGTVTVELAEGAGGHSDVTVTYELTALTAAAEPELREFAAGYAGMLRHWSDAIAAALTEMDGGE</sequence>
<organism evidence="1 2">
    <name type="scientific">Actinoplanes octamycinicus</name>
    <dbReference type="NCBI Taxonomy" id="135948"/>
    <lineage>
        <taxon>Bacteria</taxon>
        <taxon>Bacillati</taxon>
        <taxon>Actinomycetota</taxon>
        <taxon>Actinomycetes</taxon>
        <taxon>Micromonosporales</taxon>
        <taxon>Micromonosporaceae</taxon>
        <taxon>Actinoplanes</taxon>
    </lineage>
</organism>
<reference evidence="1 2" key="1">
    <citation type="submission" date="2020-08" db="EMBL/GenBank/DDBJ databases">
        <title>Sequencing the genomes of 1000 actinobacteria strains.</title>
        <authorList>
            <person name="Klenk H.-P."/>
        </authorList>
    </citation>
    <scope>NUCLEOTIDE SEQUENCE [LARGE SCALE GENOMIC DNA]</scope>
    <source>
        <strain evidence="1 2">DSM 45809</strain>
    </source>
</reference>
<dbReference type="SUPFAM" id="SSF55961">
    <property type="entry name" value="Bet v1-like"/>
    <property type="match status" value="1"/>
</dbReference>
<dbReference type="InterPro" id="IPR023393">
    <property type="entry name" value="START-like_dom_sf"/>
</dbReference>
<evidence type="ECO:0000313" key="2">
    <source>
        <dbReference type="Proteomes" id="UP000546162"/>
    </source>
</evidence>
<dbReference type="InterPro" id="IPR019587">
    <property type="entry name" value="Polyketide_cyclase/dehydratase"/>
</dbReference>
<proteinExistence type="predicted"/>
<dbReference type="AlphaFoldDB" id="A0A7W7MAE5"/>
<protein>
    <recommendedName>
        <fullName evidence="3">Polyketide cyclase/dehydrase/lipid transport protein</fullName>
    </recommendedName>
</protein>
<gene>
    <name evidence="1" type="ORF">BJY16_006442</name>
</gene>
<dbReference type="Proteomes" id="UP000546162">
    <property type="component" value="Unassembled WGS sequence"/>
</dbReference>
<name>A0A7W7MAE5_9ACTN</name>
<comment type="caution">
    <text evidence="1">The sequence shown here is derived from an EMBL/GenBank/DDBJ whole genome shotgun (WGS) entry which is preliminary data.</text>
</comment>
<dbReference type="Pfam" id="PF10604">
    <property type="entry name" value="Polyketide_cyc2"/>
    <property type="match status" value="1"/>
</dbReference>